<keyword evidence="3" id="KW-1185">Reference proteome</keyword>
<comment type="caution">
    <text evidence="2">The sequence shown here is derived from an EMBL/GenBank/DDBJ whole genome shotgun (WGS) entry which is preliminary data.</text>
</comment>
<feature type="transmembrane region" description="Helical" evidence="1">
    <location>
        <begin position="61"/>
        <end position="81"/>
    </location>
</feature>
<name>A0A5J5FYN2_9GAMM</name>
<sequence length="93" mass="10967">MRNRLYNMLPDVIYSVLAFIILTHVQPINRLYTGLADKSQHWLLAHGLLPGVKYEWNIDPVSFWLAVMFIIVIDVLLFTLVRLTRRKLTIYPQ</sequence>
<keyword evidence="1" id="KW-1133">Transmembrane helix</keyword>
<proteinExistence type="predicted"/>
<dbReference type="Proteomes" id="UP000335415">
    <property type="component" value="Unassembled WGS sequence"/>
</dbReference>
<reference evidence="2 3" key="1">
    <citation type="submission" date="2019-09" db="EMBL/GenBank/DDBJ databases">
        <authorList>
            <person name="Li Y."/>
        </authorList>
    </citation>
    <scope>NUCLEOTIDE SEQUENCE [LARGE SCALE GENOMIC DNA]</scope>
    <source>
        <strain evidence="2 3">L3-3HA</strain>
    </source>
</reference>
<gene>
    <name evidence="2" type="ORF">FJU30_14345</name>
</gene>
<dbReference type="AlphaFoldDB" id="A0A5J5FYN2"/>
<accession>A0A5J5FYN2</accession>
<dbReference type="EMBL" id="VYKJ01000007">
    <property type="protein sequence ID" value="KAA8998868.1"/>
    <property type="molecule type" value="Genomic_DNA"/>
</dbReference>
<keyword evidence="1" id="KW-0472">Membrane</keyword>
<evidence type="ECO:0000313" key="2">
    <source>
        <dbReference type="EMBL" id="KAA8998868.1"/>
    </source>
</evidence>
<feature type="transmembrane region" description="Helical" evidence="1">
    <location>
        <begin position="12"/>
        <end position="32"/>
    </location>
</feature>
<protein>
    <submittedName>
        <fullName evidence="2">Uncharacterized protein</fullName>
    </submittedName>
</protein>
<dbReference type="RefSeq" id="WP_150435667.1">
    <property type="nucleotide sequence ID" value="NZ_VYKJ01000007.1"/>
</dbReference>
<evidence type="ECO:0000313" key="3">
    <source>
        <dbReference type="Proteomes" id="UP000335415"/>
    </source>
</evidence>
<keyword evidence="1" id="KW-0812">Transmembrane</keyword>
<organism evidence="2 3">
    <name type="scientific">Affinibrenneria salicis</name>
    <dbReference type="NCBI Taxonomy" id="2590031"/>
    <lineage>
        <taxon>Bacteria</taxon>
        <taxon>Pseudomonadati</taxon>
        <taxon>Pseudomonadota</taxon>
        <taxon>Gammaproteobacteria</taxon>
        <taxon>Enterobacterales</taxon>
        <taxon>Pectobacteriaceae</taxon>
        <taxon>Affinibrenneria</taxon>
    </lineage>
</organism>
<evidence type="ECO:0000256" key="1">
    <source>
        <dbReference type="SAM" id="Phobius"/>
    </source>
</evidence>